<dbReference type="Proteomes" id="UP001501508">
    <property type="component" value="Unassembled WGS sequence"/>
</dbReference>
<evidence type="ECO:0000313" key="3">
    <source>
        <dbReference type="Proteomes" id="UP001501508"/>
    </source>
</evidence>
<comment type="caution">
    <text evidence="2">The sequence shown here is derived from an EMBL/GenBank/DDBJ whole genome shotgun (WGS) entry which is preliminary data.</text>
</comment>
<gene>
    <name evidence="2" type="ORF">GCM10023091_42500</name>
</gene>
<dbReference type="NCBIfam" id="TIGR00004">
    <property type="entry name" value="Rid family detoxifying hydrolase"/>
    <property type="match status" value="1"/>
</dbReference>
<dbReference type="PANTHER" id="PTHR11803:SF58">
    <property type="entry name" value="PROTEIN HMF1-RELATED"/>
    <property type="match status" value="1"/>
</dbReference>
<dbReference type="PANTHER" id="PTHR11803">
    <property type="entry name" value="2-IMINOBUTANOATE/2-IMINOPROPANOATE DEAMINASE RIDA"/>
    <property type="match status" value="1"/>
</dbReference>
<keyword evidence="3" id="KW-1185">Reference proteome</keyword>
<dbReference type="InterPro" id="IPR006056">
    <property type="entry name" value="RidA"/>
</dbReference>
<evidence type="ECO:0000256" key="1">
    <source>
        <dbReference type="ARBA" id="ARBA00010552"/>
    </source>
</evidence>
<dbReference type="CDD" id="cd00448">
    <property type="entry name" value="YjgF_YER057c_UK114_family"/>
    <property type="match status" value="1"/>
</dbReference>
<name>A0ABP8MDU4_9BACT</name>
<comment type="similarity">
    <text evidence="1">Belongs to the RutC family.</text>
</comment>
<dbReference type="RefSeq" id="WP_345032950.1">
    <property type="nucleotide sequence ID" value="NZ_BAABEY010000036.1"/>
</dbReference>
<dbReference type="InterPro" id="IPR006175">
    <property type="entry name" value="YjgF/YER057c/UK114"/>
</dbReference>
<proteinExistence type="inferred from homology"/>
<accession>A0ABP8MDU4</accession>
<dbReference type="EMBL" id="BAABEY010000036">
    <property type="protein sequence ID" value="GAA4447504.1"/>
    <property type="molecule type" value="Genomic_DNA"/>
</dbReference>
<evidence type="ECO:0000313" key="2">
    <source>
        <dbReference type="EMBL" id="GAA4447504.1"/>
    </source>
</evidence>
<reference evidence="3" key="1">
    <citation type="journal article" date="2019" name="Int. J. Syst. Evol. Microbiol.">
        <title>The Global Catalogue of Microorganisms (GCM) 10K type strain sequencing project: providing services to taxonomists for standard genome sequencing and annotation.</title>
        <authorList>
            <consortium name="The Broad Institute Genomics Platform"/>
            <consortium name="The Broad Institute Genome Sequencing Center for Infectious Disease"/>
            <person name="Wu L."/>
            <person name="Ma J."/>
        </authorList>
    </citation>
    <scope>NUCLEOTIDE SEQUENCE [LARGE SCALE GENOMIC DNA]</scope>
    <source>
        <strain evidence="3">JCM 31920</strain>
    </source>
</reference>
<dbReference type="Pfam" id="PF01042">
    <property type="entry name" value="Ribonuc_L-PSP"/>
    <property type="match status" value="1"/>
</dbReference>
<sequence length="122" mass="13232">MAKRIIYSDKAPMPIGPYSQAVLVNDTLYVSGQIALEIAGKGDISAETHAILQNIGHILKAAGLNYSHVVKSSIFLKDMNDFGKVNEAYGTYFSENPPARETVQVARLPKDVNVEISVVAVK</sequence>
<dbReference type="SUPFAM" id="SSF55298">
    <property type="entry name" value="YjgF-like"/>
    <property type="match status" value="1"/>
</dbReference>
<protein>
    <submittedName>
        <fullName evidence="2">RidA family protein</fullName>
    </submittedName>
</protein>
<dbReference type="InterPro" id="IPR035959">
    <property type="entry name" value="RutC-like_sf"/>
</dbReference>
<dbReference type="Gene3D" id="3.30.1330.40">
    <property type="entry name" value="RutC-like"/>
    <property type="match status" value="1"/>
</dbReference>
<organism evidence="2 3">
    <name type="scientific">Ravibacter arvi</name>
    <dbReference type="NCBI Taxonomy" id="2051041"/>
    <lineage>
        <taxon>Bacteria</taxon>
        <taxon>Pseudomonadati</taxon>
        <taxon>Bacteroidota</taxon>
        <taxon>Cytophagia</taxon>
        <taxon>Cytophagales</taxon>
        <taxon>Spirosomataceae</taxon>
        <taxon>Ravibacter</taxon>
    </lineage>
</organism>